<dbReference type="InterPro" id="IPR000182">
    <property type="entry name" value="GNAT_dom"/>
</dbReference>
<keyword evidence="1 3" id="KW-0808">Transferase</keyword>
<dbReference type="RefSeq" id="WP_141412818.1">
    <property type="nucleotide sequence ID" value="NZ_AP019735.1"/>
</dbReference>
<evidence type="ECO:0000256" key="2">
    <source>
        <dbReference type="ARBA" id="ARBA00023315"/>
    </source>
</evidence>
<sequence length="158" mass="17984">MTIRAPKPEDAAAVAALYNHYVLHSTASFETEPLDAEQMRSRLESATARLVCERERAIVGFGYTHDWKERAAYRHTQEVTVYVAPDSTGLGIGRRLVERLVAECRTTECHALVACITADNDPSRRLFESIGFRRVSHFEQVGRKFGRWLDVVDYELLL</sequence>
<dbReference type="AlphaFoldDB" id="A0A4Y1WU01"/>
<dbReference type="KEGG" id="acou:A5CBH24_16450"/>
<protein>
    <submittedName>
        <fullName evidence="3">L-amino acid N-acyltransferase MnaT</fullName>
    </submittedName>
</protein>
<evidence type="ECO:0000256" key="1">
    <source>
        <dbReference type="ARBA" id="ARBA00022679"/>
    </source>
</evidence>
<dbReference type="PROSITE" id="PS51186">
    <property type="entry name" value="GNAT"/>
    <property type="match status" value="1"/>
</dbReference>
<organism evidence="3 4">
    <name type="scientific">Alistipes communis</name>
    <dbReference type="NCBI Taxonomy" id="2585118"/>
    <lineage>
        <taxon>Bacteria</taxon>
        <taxon>Pseudomonadati</taxon>
        <taxon>Bacteroidota</taxon>
        <taxon>Bacteroidia</taxon>
        <taxon>Bacteroidales</taxon>
        <taxon>Rikenellaceae</taxon>
        <taxon>Alistipes</taxon>
    </lineage>
</organism>
<gene>
    <name evidence="3" type="ORF">A5CBH24_16450</name>
</gene>
<dbReference type="SUPFAM" id="SSF55729">
    <property type="entry name" value="Acyl-CoA N-acyltransferases (Nat)"/>
    <property type="match status" value="1"/>
</dbReference>
<evidence type="ECO:0000313" key="3">
    <source>
        <dbReference type="EMBL" id="BBL04332.1"/>
    </source>
</evidence>
<dbReference type="CDD" id="cd04301">
    <property type="entry name" value="NAT_SF"/>
    <property type="match status" value="1"/>
</dbReference>
<dbReference type="GO" id="GO:0016747">
    <property type="term" value="F:acyltransferase activity, transferring groups other than amino-acyl groups"/>
    <property type="evidence" value="ECO:0007669"/>
    <property type="project" value="InterPro"/>
</dbReference>
<keyword evidence="4" id="KW-1185">Reference proteome</keyword>
<dbReference type="Pfam" id="PF00583">
    <property type="entry name" value="Acetyltransf_1"/>
    <property type="match status" value="1"/>
</dbReference>
<proteinExistence type="predicted"/>
<dbReference type="PANTHER" id="PTHR43072">
    <property type="entry name" value="N-ACETYLTRANSFERASE"/>
    <property type="match status" value="1"/>
</dbReference>
<accession>A0A4Y1WU01</accession>
<keyword evidence="2 3" id="KW-0012">Acyltransferase</keyword>
<dbReference type="Gene3D" id="3.40.630.30">
    <property type="match status" value="1"/>
</dbReference>
<dbReference type="EMBL" id="AP019735">
    <property type="protein sequence ID" value="BBL04332.1"/>
    <property type="molecule type" value="Genomic_DNA"/>
</dbReference>
<evidence type="ECO:0000313" key="4">
    <source>
        <dbReference type="Proteomes" id="UP000318946"/>
    </source>
</evidence>
<dbReference type="OrthoDB" id="9799096at2"/>
<dbReference type="PANTHER" id="PTHR43072:SF23">
    <property type="entry name" value="UPF0039 PROTEIN C11D3.02C"/>
    <property type="match status" value="1"/>
</dbReference>
<dbReference type="InterPro" id="IPR016181">
    <property type="entry name" value="Acyl_CoA_acyltransferase"/>
</dbReference>
<dbReference type="GeneID" id="78342362"/>
<reference evidence="4" key="1">
    <citation type="submission" date="2019-06" db="EMBL/GenBank/DDBJ databases">
        <title>Alistipes onderdonkii subsp. vulgaris subsp. nov., Alistipes dispar sp. nov. and Alistipes communis sp. nov., isolated from human faeces, and creation of Alistipes onderdonkii subsp. onderdonkii subsp. nov.</title>
        <authorList>
            <person name="Sakamoto M."/>
            <person name="Ikeyama N."/>
            <person name="Ogata Y."/>
            <person name="Suda W."/>
            <person name="Iino T."/>
            <person name="Hattori M."/>
            <person name="Ohkuma M."/>
        </authorList>
    </citation>
    <scope>NUCLEOTIDE SEQUENCE [LARGE SCALE GENOMIC DNA]</scope>
    <source>
        <strain evidence="4">5CBH24</strain>
    </source>
</reference>
<dbReference type="Proteomes" id="UP000318946">
    <property type="component" value="Chromosome"/>
</dbReference>
<name>A0A4Y1WU01_9BACT</name>